<proteinExistence type="predicted"/>
<dbReference type="Proteomes" id="UP001055811">
    <property type="component" value="Linkage Group LG01"/>
</dbReference>
<name>A0ACB9H1C6_CICIN</name>
<organism evidence="1 2">
    <name type="scientific">Cichorium intybus</name>
    <name type="common">Chicory</name>
    <dbReference type="NCBI Taxonomy" id="13427"/>
    <lineage>
        <taxon>Eukaryota</taxon>
        <taxon>Viridiplantae</taxon>
        <taxon>Streptophyta</taxon>
        <taxon>Embryophyta</taxon>
        <taxon>Tracheophyta</taxon>
        <taxon>Spermatophyta</taxon>
        <taxon>Magnoliopsida</taxon>
        <taxon>eudicotyledons</taxon>
        <taxon>Gunneridae</taxon>
        <taxon>Pentapetalae</taxon>
        <taxon>asterids</taxon>
        <taxon>campanulids</taxon>
        <taxon>Asterales</taxon>
        <taxon>Asteraceae</taxon>
        <taxon>Cichorioideae</taxon>
        <taxon>Cichorieae</taxon>
        <taxon>Cichoriinae</taxon>
        <taxon>Cichorium</taxon>
    </lineage>
</organism>
<reference evidence="1 2" key="2">
    <citation type="journal article" date="2022" name="Mol. Ecol. Resour.">
        <title>The genomes of chicory, endive, great burdock and yacon provide insights into Asteraceae paleo-polyploidization history and plant inulin production.</title>
        <authorList>
            <person name="Fan W."/>
            <person name="Wang S."/>
            <person name="Wang H."/>
            <person name="Wang A."/>
            <person name="Jiang F."/>
            <person name="Liu H."/>
            <person name="Zhao H."/>
            <person name="Xu D."/>
            <person name="Zhang Y."/>
        </authorList>
    </citation>
    <scope>NUCLEOTIDE SEQUENCE [LARGE SCALE GENOMIC DNA]</scope>
    <source>
        <strain evidence="2">cv. Punajuju</strain>
        <tissue evidence="1">Leaves</tissue>
    </source>
</reference>
<protein>
    <submittedName>
        <fullName evidence="1">Uncharacterized protein</fullName>
    </submittedName>
</protein>
<comment type="caution">
    <text evidence="1">The sequence shown here is derived from an EMBL/GenBank/DDBJ whole genome shotgun (WGS) entry which is preliminary data.</text>
</comment>
<keyword evidence="2" id="KW-1185">Reference proteome</keyword>
<reference evidence="2" key="1">
    <citation type="journal article" date="2022" name="Mol. Ecol. Resour.">
        <title>The genomes of chicory, endive, great burdock and yacon provide insights into Asteraceae palaeo-polyploidization history and plant inulin production.</title>
        <authorList>
            <person name="Fan W."/>
            <person name="Wang S."/>
            <person name="Wang H."/>
            <person name="Wang A."/>
            <person name="Jiang F."/>
            <person name="Liu H."/>
            <person name="Zhao H."/>
            <person name="Xu D."/>
            <person name="Zhang Y."/>
        </authorList>
    </citation>
    <scope>NUCLEOTIDE SEQUENCE [LARGE SCALE GENOMIC DNA]</scope>
    <source>
        <strain evidence="2">cv. Punajuju</strain>
    </source>
</reference>
<dbReference type="EMBL" id="CM042009">
    <property type="protein sequence ID" value="KAI3789153.1"/>
    <property type="molecule type" value="Genomic_DNA"/>
</dbReference>
<evidence type="ECO:0000313" key="2">
    <source>
        <dbReference type="Proteomes" id="UP001055811"/>
    </source>
</evidence>
<sequence>MVPSPLASLQLLGSYIQGLLFLSLVMACTISHVSHSDGCPSAIPSRSTVVAAVELEIHGILNAVSWGIMFPVGIIMVRYLQTFLSAETTWFYLYAFCQVFAYAIGVDGWATRLNLGSESMCICGGESVVKELKKSKR</sequence>
<gene>
    <name evidence="1" type="ORF">L2E82_01942</name>
</gene>
<evidence type="ECO:0000313" key="1">
    <source>
        <dbReference type="EMBL" id="KAI3789153.1"/>
    </source>
</evidence>
<accession>A0ACB9H1C6</accession>